<dbReference type="Gene3D" id="3.40.190.80">
    <property type="match status" value="1"/>
</dbReference>
<gene>
    <name evidence="2" type="ORF">C8Z91_28225</name>
</gene>
<dbReference type="AlphaFoldDB" id="A0A2T6FVD7"/>
<protein>
    <submittedName>
        <fullName evidence="2">Inositol monophosphatase</fullName>
    </submittedName>
</protein>
<comment type="cofactor">
    <cofactor evidence="1">
        <name>Mg(2+)</name>
        <dbReference type="ChEBI" id="CHEBI:18420"/>
    </cofactor>
</comment>
<dbReference type="GO" id="GO:0006020">
    <property type="term" value="P:inositol metabolic process"/>
    <property type="evidence" value="ECO:0007669"/>
    <property type="project" value="TreeGrafter"/>
</dbReference>
<name>A0A2T6FVD7_9BACL</name>
<organism evidence="2 3">
    <name type="scientific">Paenibacillus elgii</name>
    <dbReference type="NCBI Taxonomy" id="189691"/>
    <lineage>
        <taxon>Bacteria</taxon>
        <taxon>Bacillati</taxon>
        <taxon>Bacillota</taxon>
        <taxon>Bacilli</taxon>
        <taxon>Bacillales</taxon>
        <taxon>Paenibacillaceae</taxon>
        <taxon>Paenibacillus</taxon>
    </lineage>
</organism>
<dbReference type="GO" id="GO:0008934">
    <property type="term" value="F:inositol monophosphate 1-phosphatase activity"/>
    <property type="evidence" value="ECO:0007669"/>
    <property type="project" value="TreeGrafter"/>
</dbReference>
<dbReference type="EMBL" id="PYHP01000077">
    <property type="protein sequence ID" value="PUA35863.1"/>
    <property type="molecule type" value="Genomic_DNA"/>
</dbReference>
<keyword evidence="1" id="KW-0460">Magnesium</keyword>
<evidence type="ECO:0000313" key="3">
    <source>
        <dbReference type="Proteomes" id="UP000244184"/>
    </source>
</evidence>
<feature type="binding site" evidence="1">
    <location>
        <position position="93"/>
    </location>
    <ligand>
        <name>Mg(2+)</name>
        <dbReference type="ChEBI" id="CHEBI:18420"/>
        <label>2</label>
    </ligand>
</feature>
<accession>A0A2T6FVD7</accession>
<dbReference type="PANTHER" id="PTHR20854:SF4">
    <property type="entry name" value="INOSITOL-1-MONOPHOSPHATASE-RELATED"/>
    <property type="match status" value="1"/>
</dbReference>
<dbReference type="PANTHER" id="PTHR20854">
    <property type="entry name" value="INOSITOL MONOPHOSPHATASE"/>
    <property type="match status" value="1"/>
</dbReference>
<feature type="binding site" evidence="1">
    <location>
        <position position="223"/>
    </location>
    <ligand>
        <name>Mg(2+)</name>
        <dbReference type="ChEBI" id="CHEBI:18420"/>
        <label>1</label>
        <note>catalytic</note>
    </ligand>
</feature>
<feature type="binding site" evidence="1">
    <location>
        <position position="96"/>
    </location>
    <ligand>
        <name>Mg(2+)</name>
        <dbReference type="ChEBI" id="CHEBI:18420"/>
        <label>1</label>
        <note>catalytic</note>
    </ligand>
</feature>
<dbReference type="Proteomes" id="UP000244184">
    <property type="component" value="Unassembled WGS sequence"/>
</dbReference>
<evidence type="ECO:0000313" key="2">
    <source>
        <dbReference type="EMBL" id="PUA35863.1"/>
    </source>
</evidence>
<evidence type="ECO:0000256" key="1">
    <source>
        <dbReference type="PIRSR" id="PIRSR600760-2"/>
    </source>
</evidence>
<keyword evidence="1" id="KW-0479">Metal-binding</keyword>
<proteinExistence type="predicted"/>
<dbReference type="Gene3D" id="3.30.540.10">
    <property type="entry name" value="Fructose-1,6-Bisphosphatase, subunit A, domain 1"/>
    <property type="match status" value="1"/>
</dbReference>
<dbReference type="InterPro" id="IPR000760">
    <property type="entry name" value="Inositol_monophosphatase-like"/>
</dbReference>
<sequence>MGYGMTGIDIAFCTGLLKEVGDDLYAKFAETRGTPPHDFEELAQRFRQLNGQAEDAIRSALQTNYPAIRWSDGEFDLEEQRQTMRSGDYWICDPMDGAFHFFQGFTFWSTALCLIRDGVPVFSAVYDPCHRELFHAVQGEGAYLNGVRIAAGKKQELKHAVVATSHSTLVSKDGTLVETIQGLSRVMSRSMITRMLGSVSLQLAYVASGRLDAYWEHGSDTFDWLPGALLVQEAGGTVTDTEGRPFGQGPGGIAAASRTLHPQLVAALQEEAV</sequence>
<dbReference type="Pfam" id="PF00459">
    <property type="entry name" value="Inositol_P"/>
    <property type="match status" value="1"/>
</dbReference>
<reference evidence="2 3" key="1">
    <citation type="submission" date="2018-03" db="EMBL/GenBank/DDBJ databases">
        <title>Genome sequence of Paenibacillus elgii strain AC13 an antimicrobial compound producing bacteria.</title>
        <authorList>
            <person name="Kurokawa A.S."/>
            <person name="Araujo J.F."/>
            <person name="Costa R.A."/>
            <person name="Ortega D.B."/>
            <person name="Pires A.S."/>
            <person name="Pappas G.J.Jr."/>
            <person name="Franco O.L."/>
            <person name="Barreto C."/>
            <person name="Magalhaes B.S."/>
            <person name="Kruger R.H."/>
        </authorList>
    </citation>
    <scope>NUCLEOTIDE SEQUENCE [LARGE SCALE GENOMIC DNA]</scope>
    <source>
        <strain evidence="2 3">AC13</strain>
    </source>
</reference>
<comment type="caution">
    <text evidence="2">The sequence shown here is derived from an EMBL/GenBank/DDBJ whole genome shotgun (WGS) entry which is preliminary data.</text>
</comment>
<dbReference type="PRINTS" id="PR00377">
    <property type="entry name" value="IMPHPHTASES"/>
</dbReference>
<dbReference type="GO" id="GO:0046872">
    <property type="term" value="F:metal ion binding"/>
    <property type="evidence" value="ECO:0007669"/>
    <property type="project" value="UniProtKB-KW"/>
</dbReference>
<feature type="binding site" evidence="1">
    <location>
        <position position="74"/>
    </location>
    <ligand>
        <name>Mg(2+)</name>
        <dbReference type="ChEBI" id="CHEBI:18420"/>
        <label>1</label>
        <note>catalytic</note>
    </ligand>
</feature>
<dbReference type="SUPFAM" id="SSF56655">
    <property type="entry name" value="Carbohydrate phosphatase"/>
    <property type="match status" value="1"/>
</dbReference>
<dbReference type="GO" id="GO:0007165">
    <property type="term" value="P:signal transduction"/>
    <property type="evidence" value="ECO:0007669"/>
    <property type="project" value="TreeGrafter"/>
</dbReference>